<dbReference type="InterPro" id="IPR006629">
    <property type="entry name" value="LITAF"/>
</dbReference>
<dbReference type="Pfam" id="PF10601">
    <property type="entry name" value="zf-LITAF-like"/>
    <property type="match status" value="1"/>
</dbReference>
<dbReference type="AlphaFoldDB" id="A0A8S1NQ61"/>
<dbReference type="PANTHER" id="PTHR23292">
    <property type="entry name" value="LIPOPOLYSACCHARIDE-INDUCED TUMOR NECROSIS FACTOR-ALPHA FACTOR"/>
    <property type="match status" value="1"/>
</dbReference>
<feature type="transmembrane region" description="Helical" evidence="6">
    <location>
        <begin position="130"/>
        <end position="149"/>
    </location>
</feature>
<dbReference type="Proteomes" id="UP000688137">
    <property type="component" value="Unassembled WGS sequence"/>
</dbReference>
<dbReference type="EMBL" id="CAJJDM010000098">
    <property type="protein sequence ID" value="CAD8094190.1"/>
    <property type="molecule type" value="Genomic_DNA"/>
</dbReference>
<evidence type="ECO:0000313" key="9">
    <source>
        <dbReference type="Proteomes" id="UP000688137"/>
    </source>
</evidence>
<dbReference type="GO" id="GO:0008270">
    <property type="term" value="F:zinc ion binding"/>
    <property type="evidence" value="ECO:0007669"/>
    <property type="project" value="TreeGrafter"/>
</dbReference>
<comment type="subcellular location">
    <subcellularLocation>
        <location evidence="1">Membrane</location>
        <topology evidence="1">Peripheral membrane protein</topology>
    </subcellularLocation>
</comment>
<evidence type="ECO:0000256" key="3">
    <source>
        <dbReference type="ARBA" id="ARBA00022723"/>
    </source>
</evidence>
<reference evidence="8" key="1">
    <citation type="submission" date="2021-01" db="EMBL/GenBank/DDBJ databases">
        <authorList>
            <consortium name="Genoscope - CEA"/>
            <person name="William W."/>
        </authorList>
    </citation>
    <scope>NUCLEOTIDE SEQUENCE</scope>
</reference>
<gene>
    <name evidence="8" type="ORF">PPRIM_AZ9-3.1.T0950045</name>
</gene>
<sequence length="179" mass="20310">MKTNKSIIKFKDNLAAFYRMLQNTLSILMVQPNILEVDYIYNFMQHIQNSNQDGLEFHINKNAQFYQQNIIQEKTLNCTLPKLITLEDIKLVSSTQVSGDGHNNPVLIICSGCQNKVQTVLTRHSGKSTILVGFILFLCSFGFICVACIPCCLDDCKDIRHNCPQCQKTLGKTTFNILK</sequence>
<dbReference type="OMA" id="VACIPCC"/>
<evidence type="ECO:0000256" key="4">
    <source>
        <dbReference type="ARBA" id="ARBA00022833"/>
    </source>
</evidence>
<accession>A0A8S1NQ61</accession>
<evidence type="ECO:0000259" key="7">
    <source>
        <dbReference type="PROSITE" id="PS51837"/>
    </source>
</evidence>
<dbReference type="GO" id="GO:0016020">
    <property type="term" value="C:membrane"/>
    <property type="evidence" value="ECO:0007669"/>
    <property type="project" value="UniProtKB-SubCell"/>
</dbReference>
<keyword evidence="6" id="KW-0812">Transmembrane</keyword>
<keyword evidence="3" id="KW-0479">Metal-binding</keyword>
<keyword evidence="5 6" id="KW-0472">Membrane</keyword>
<proteinExistence type="inferred from homology"/>
<evidence type="ECO:0000256" key="6">
    <source>
        <dbReference type="SAM" id="Phobius"/>
    </source>
</evidence>
<evidence type="ECO:0000256" key="5">
    <source>
        <dbReference type="ARBA" id="ARBA00023136"/>
    </source>
</evidence>
<keyword evidence="9" id="KW-1185">Reference proteome</keyword>
<dbReference type="PANTHER" id="PTHR23292:SF6">
    <property type="entry name" value="FI16602P1-RELATED"/>
    <property type="match status" value="1"/>
</dbReference>
<dbReference type="PROSITE" id="PS51837">
    <property type="entry name" value="LITAF"/>
    <property type="match status" value="1"/>
</dbReference>
<keyword evidence="4" id="KW-0862">Zinc</keyword>
<evidence type="ECO:0000256" key="2">
    <source>
        <dbReference type="ARBA" id="ARBA00005975"/>
    </source>
</evidence>
<organism evidence="8 9">
    <name type="scientific">Paramecium primaurelia</name>
    <dbReference type="NCBI Taxonomy" id="5886"/>
    <lineage>
        <taxon>Eukaryota</taxon>
        <taxon>Sar</taxon>
        <taxon>Alveolata</taxon>
        <taxon>Ciliophora</taxon>
        <taxon>Intramacronucleata</taxon>
        <taxon>Oligohymenophorea</taxon>
        <taxon>Peniculida</taxon>
        <taxon>Parameciidae</taxon>
        <taxon>Paramecium</taxon>
    </lineage>
</organism>
<evidence type="ECO:0000313" key="8">
    <source>
        <dbReference type="EMBL" id="CAD8094190.1"/>
    </source>
</evidence>
<keyword evidence="6" id="KW-1133">Transmembrane helix</keyword>
<comment type="caution">
    <text evidence="8">The sequence shown here is derived from an EMBL/GenBank/DDBJ whole genome shotgun (WGS) entry which is preliminary data.</text>
</comment>
<dbReference type="SMART" id="SM00714">
    <property type="entry name" value="LITAF"/>
    <property type="match status" value="1"/>
</dbReference>
<comment type="similarity">
    <text evidence="2">Belongs to the CDIP1/LITAF family.</text>
</comment>
<dbReference type="InterPro" id="IPR037519">
    <property type="entry name" value="LITAF_fam"/>
</dbReference>
<protein>
    <recommendedName>
        <fullName evidence="7">LITAF domain-containing protein</fullName>
    </recommendedName>
</protein>
<feature type="domain" description="LITAF" evidence="7">
    <location>
        <begin position="89"/>
        <end position="175"/>
    </location>
</feature>
<name>A0A8S1NQ61_PARPR</name>
<evidence type="ECO:0000256" key="1">
    <source>
        <dbReference type="ARBA" id="ARBA00004170"/>
    </source>
</evidence>